<dbReference type="PANTHER" id="PTHR12526">
    <property type="entry name" value="GLYCOSYLTRANSFERASE"/>
    <property type="match status" value="1"/>
</dbReference>
<evidence type="ECO:0000313" key="3">
    <source>
        <dbReference type="EMBL" id="GAA4265365.1"/>
    </source>
</evidence>
<dbReference type="Pfam" id="PF13692">
    <property type="entry name" value="Glyco_trans_1_4"/>
    <property type="match status" value="1"/>
</dbReference>
<gene>
    <name evidence="3" type="ORF">GCM10022256_09770</name>
</gene>
<dbReference type="RefSeq" id="WP_344793901.1">
    <property type="nucleotide sequence ID" value="NZ_BAABAU010000001.1"/>
</dbReference>
<proteinExistence type="predicted"/>
<dbReference type="Proteomes" id="UP001501594">
    <property type="component" value="Unassembled WGS sequence"/>
</dbReference>
<organism evidence="3 4">
    <name type="scientific">Frondihabitans peucedani</name>
    <dbReference type="NCBI Taxonomy" id="598626"/>
    <lineage>
        <taxon>Bacteria</taxon>
        <taxon>Bacillati</taxon>
        <taxon>Actinomycetota</taxon>
        <taxon>Actinomycetes</taxon>
        <taxon>Micrococcales</taxon>
        <taxon>Microbacteriaceae</taxon>
        <taxon>Frondihabitans</taxon>
    </lineage>
</organism>
<evidence type="ECO:0008006" key="5">
    <source>
        <dbReference type="Google" id="ProtNLM"/>
    </source>
</evidence>
<keyword evidence="2" id="KW-0808">Transferase</keyword>
<accession>A0ABP8DZG3</accession>
<keyword evidence="4" id="KW-1185">Reference proteome</keyword>
<dbReference type="EMBL" id="BAABAU010000001">
    <property type="protein sequence ID" value="GAA4265365.1"/>
    <property type="molecule type" value="Genomic_DNA"/>
</dbReference>
<keyword evidence="1" id="KW-0328">Glycosyltransferase</keyword>
<name>A0ABP8DZG3_9MICO</name>
<reference evidence="4" key="1">
    <citation type="journal article" date="2019" name="Int. J. Syst. Evol. Microbiol.">
        <title>The Global Catalogue of Microorganisms (GCM) 10K type strain sequencing project: providing services to taxonomists for standard genome sequencing and annotation.</title>
        <authorList>
            <consortium name="The Broad Institute Genomics Platform"/>
            <consortium name="The Broad Institute Genome Sequencing Center for Infectious Disease"/>
            <person name="Wu L."/>
            <person name="Ma J."/>
        </authorList>
    </citation>
    <scope>NUCLEOTIDE SEQUENCE [LARGE SCALE GENOMIC DNA]</scope>
    <source>
        <strain evidence="4">JCM 17442</strain>
    </source>
</reference>
<dbReference type="SUPFAM" id="SSF53756">
    <property type="entry name" value="UDP-Glycosyltransferase/glycogen phosphorylase"/>
    <property type="match status" value="1"/>
</dbReference>
<evidence type="ECO:0000313" key="4">
    <source>
        <dbReference type="Proteomes" id="UP001501594"/>
    </source>
</evidence>
<dbReference type="Gene3D" id="3.40.50.2000">
    <property type="entry name" value="Glycogen Phosphorylase B"/>
    <property type="match status" value="1"/>
</dbReference>
<protein>
    <recommendedName>
        <fullName evidence="5">Glycosyltransferase involved in cell wall biosynthesis</fullName>
    </recommendedName>
</protein>
<evidence type="ECO:0000256" key="2">
    <source>
        <dbReference type="ARBA" id="ARBA00022679"/>
    </source>
</evidence>
<comment type="caution">
    <text evidence="3">The sequence shown here is derived from an EMBL/GenBank/DDBJ whole genome shotgun (WGS) entry which is preliminary data.</text>
</comment>
<dbReference type="PANTHER" id="PTHR12526:SF510">
    <property type="entry name" value="D-INOSITOL 3-PHOSPHATE GLYCOSYLTRANSFERASE"/>
    <property type="match status" value="1"/>
</dbReference>
<sequence>MRILAFGTYQATSHPRISVLIEGLRSHGHQVAEANVPLGLSTAERVDMLGSAAGPLRLVGKLARSWIRLAGKTRRARGRNAPDALLIGYMGHFDVWLARVLFPRTTIVLDHLIYASTTAVDRGVGGGGLKQRVLRLLDRRAIRLADVVLLDTQEHLDLLPPASAHKGLVVAVGAPGYWFVDRPADPAGEAAAGGAAAEGAAASGAAADGPLRVVFFGLFTPLQGAVTIGEAIALLGDAPVEFTMIGSGQDLDAAKRAAAGGAPTTWVPWVDSAELPATVASFDVGLGIFGTTDKAQRVVPNKVYQCEAAGTAVITSDTEAQRRILADSADLVPAGDAAALAAAVRALADDRERLARHRADARAWADARFTPAAVTAPLDEVLRAR</sequence>
<evidence type="ECO:0000256" key="1">
    <source>
        <dbReference type="ARBA" id="ARBA00022676"/>
    </source>
</evidence>